<feature type="coiled-coil region" evidence="5">
    <location>
        <begin position="668"/>
        <end position="943"/>
    </location>
</feature>
<evidence type="ECO:0000256" key="2">
    <source>
        <dbReference type="ARBA" id="ARBA00022490"/>
    </source>
</evidence>
<keyword evidence="3" id="KW-0206">Cytoskeleton</keyword>
<proteinExistence type="inferred from homology"/>
<sequence length="1454" mass="162596">MVVVSEETFRGVRKKLHVLGYNEPLSIDSVLLVERLLDDLVLTTHSLRETKKELASKLCAEQEHRDLLLQSENASDKNETYHFGCGVSDTYPSCERRIKAIKSKPHLLDANSRGQIFNSSLVDIVNYCDKVGMQISGPSSEFPNNIPDLTTISTCDRTQKVHCEPQPRNVDAVAPPVHPGNNASNYDDEDAAHPRNYCCSVARLLDETERADNPEIELRNEEIDRLRQIIDGEKRPLDSIVMESQQRQTDRIIEQLQFQVDLLQMRNQELEKRLLARVESAFQPTQSPPLEKRERASQCSIMENTSDARELPCLLRTDRWEMVEMLDNFEKTNKHYLGRVDELVNSQKKMVLEIDRLKRLIPPTKKPTPAVRRGPTRITNKKASPSTLNAPANPTPQLPDNCEPPVKAYIEGLIADRQTLRTQVDYLTQCMRRWFATPTQNAAIVPAGDCFGSDTFFTRDNQNVHVQTTESNSSKVAFTSNDASVRKALDMEMLKGLLKATEAERDHYIRKTEESQIELSRLTRLSNYHRCQSQMAAFVNPETDAELQAVKKERNELQAALNKFERSLLEAEEVRSLQSERDNLLIQLDEARHSLATISEAPTKNHHSHDAASQSLEPCTESHEHRIDRGECCQRCVEALEAHRVDHCGEVLPSSINRATSPMLKTQLALETEQEEQLRAEIRCLSQTLSGTQKQLDASRKRNDELANRVLQLNNELEELLQTSSEKEEAAKTTEQLQAALAQTRAQNSALASELSMRKDMYNELGKEKQLSDAMAAEAQRDLQCLNSRISELDMELRRTREDVARLQKVASQLDAEKDALQSALDDRTEELVALKQDATGKAQLLEENERYLSNAELRLRRLTETAADRDREVRALTERLHELENSSKIVNQSRAISEEKYAKAKADVAVLTNEIESLTSRLQEATNANIELEQRLSEAVRNFVASEQAMEAKLREHSDLLLHYSSLSKEFEATSKRNLELEQSLRDLEKGLQDKEASLRVHLERAQKAELDALNSRRELLVAEEKCARLSIVAEEADARARQLSGELDELRKELEASRELAGDLQTRMDQTNVQSADLSMKTHDLSAKLAECERQLESALREASFGSPGFCAAFLISTRFDFKFFADYTTKRNDTNELNLQTALETKTKECEQLREETLTAHQAVNVATTEALAMHQKLTSRLKQTNASAPLAATPPLSISAATPTTATAVCPAVGASAATSTHHRNTLFYTSASRSNEQLVAQKRAASAAVPSAEGFLAPSHNEEPSLNFTPSVSAMSVSSDVLAQHCPPTADGGFLSSPTRAAATNSKVPRFRDQGTGLPASSGCCSSTELIKARCPRSAASMPTSVDTDSAVNPKTATKNRLKFYVGEDGLAPPLDSTHKSHLRVTAAYVPRMMKWYNHGYFDSCNCESGSDVDIDASIDNGDDDFRDILSLTNSDDGKLCQEGCFRPT</sequence>
<comment type="subcellular location">
    <subcellularLocation>
        <location evidence="1">Cytoplasm</location>
        <location evidence="1">Cytoskeleton</location>
        <location evidence="1">Microtubule organizing center</location>
        <location evidence="1">Centrosome</location>
        <location evidence="1">Centriole</location>
    </subcellularLocation>
</comment>
<evidence type="ECO:0000313" key="7">
    <source>
        <dbReference type="EMBL" id="VDD82797.1"/>
    </source>
</evidence>
<name>A0A158QVZ1_MESCO</name>
<feature type="compositionally biased region" description="Polar residues" evidence="6">
    <location>
        <begin position="377"/>
        <end position="392"/>
    </location>
</feature>
<evidence type="ECO:0000313" key="8">
    <source>
        <dbReference type="Proteomes" id="UP000267029"/>
    </source>
</evidence>
<dbReference type="EMBL" id="UXSR01005576">
    <property type="protein sequence ID" value="VDD82797.1"/>
    <property type="molecule type" value="Genomic_DNA"/>
</dbReference>
<evidence type="ECO:0000256" key="5">
    <source>
        <dbReference type="SAM" id="Coils"/>
    </source>
</evidence>
<keyword evidence="2" id="KW-0963">Cytoplasm</keyword>
<feature type="region of interest" description="Disordered" evidence="6">
    <location>
        <begin position="600"/>
        <end position="621"/>
    </location>
</feature>
<accession>A0A158QVZ1</accession>
<dbReference type="InterPro" id="IPR051877">
    <property type="entry name" value="Centriole_BasalBody_StrucProt"/>
</dbReference>
<evidence type="ECO:0008006" key="9">
    <source>
        <dbReference type="Google" id="ProtNLM"/>
    </source>
</evidence>
<dbReference type="Proteomes" id="UP000267029">
    <property type="component" value="Unassembled WGS sequence"/>
</dbReference>
<comment type="similarity">
    <text evidence="4">Belongs to the CEP135/TSGA10 family.</text>
</comment>
<gene>
    <name evidence="7" type="ORF">MCOS_LOCUS8800</name>
</gene>
<dbReference type="OrthoDB" id="10254663at2759"/>
<dbReference type="PANTHER" id="PTHR20544:SF0">
    <property type="entry name" value="NUCLEOPROTEIN TPR_MLP1 DOMAIN-CONTAINING PROTEIN"/>
    <property type="match status" value="1"/>
</dbReference>
<dbReference type="STRING" id="53468.A0A158QVZ1"/>
<protein>
    <recommendedName>
        <fullName evidence="9">Centrosomal protein of 135 kDa</fullName>
    </recommendedName>
</protein>
<keyword evidence="5" id="KW-0175">Coiled coil</keyword>
<dbReference type="PANTHER" id="PTHR20544">
    <property type="entry name" value="CENTROSOMAL PROTEIN CEP135"/>
    <property type="match status" value="1"/>
</dbReference>
<evidence type="ECO:0000256" key="3">
    <source>
        <dbReference type="ARBA" id="ARBA00023212"/>
    </source>
</evidence>
<feature type="coiled-coil region" evidence="5">
    <location>
        <begin position="979"/>
        <end position="1104"/>
    </location>
</feature>
<dbReference type="Gene3D" id="1.10.287.1490">
    <property type="match status" value="1"/>
</dbReference>
<feature type="coiled-coil region" evidence="5">
    <location>
        <begin position="540"/>
        <end position="594"/>
    </location>
</feature>
<evidence type="ECO:0000256" key="4">
    <source>
        <dbReference type="ARBA" id="ARBA00038123"/>
    </source>
</evidence>
<evidence type="ECO:0000256" key="6">
    <source>
        <dbReference type="SAM" id="MobiDB-lite"/>
    </source>
</evidence>
<organism evidence="7 8">
    <name type="scientific">Mesocestoides corti</name>
    <name type="common">Flatworm</name>
    <dbReference type="NCBI Taxonomy" id="53468"/>
    <lineage>
        <taxon>Eukaryota</taxon>
        <taxon>Metazoa</taxon>
        <taxon>Spiralia</taxon>
        <taxon>Lophotrochozoa</taxon>
        <taxon>Platyhelminthes</taxon>
        <taxon>Cestoda</taxon>
        <taxon>Eucestoda</taxon>
        <taxon>Cyclophyllidea</taxon>
        <taxon>Mesocestoididae</taxon>
        <taxon>Mesocestoides</taxon>
    </lineage>
</organism>
<reference evidence="7 8" key="1">
    <citation type="submission" date="2018-10" db="EMBL/GenBank/DDBJ databases">
        <authorList>
            <consortium name="Pathogen Informatics"/>
        </authorList>
    </citation>
    <scope>NUCLEOTIDE SEQUENCE [LARGE SCALE GENOMIC DNA]</scope>
</reference>
<keyword evidence="8" id="KW-1185">Reference proteome</keyword>
<feature type="region of interest" description="Disordered" evidence="6">
    <location>
        <begin position="363"/>
        <end position="401"/>
    </location>
</feature>
<dbReference type="GO" id="GO:0005814">
    <property type="term" value="C:centriole"/>
    <property type="evidence" value="ECO:0007669"/>
    <property type="project" value="UniProtKB-SubCell"/>
</dbReference>
<evidence type="ECO:0000256" key="1">
    <source>
        <dbReference type="ARBA" id="ARBA00004114"/>
    </source>
</evidence>